<dbReference type="EMBL" id="JAEAOA010002358">
    <property type="protein sequence ID" value="KAK3603810.1"/>
    <property type="molecule type" value="Genomic_DNA"/>
</dbReference>
<comment type="caution">
    <text evidence="1">The sequence shown here is derived from an EMBL/GenBank/DDBJ whole genome shotgun (WGS) entry which is preliminary data.</text>
</comment>
<organism evidence="1 2">
    <name type="scientific">Potamilus streckersoni</name>
    <dbReference type="NCBI Taxonomy" id="2493646"/>
    <lineage>
        <taxon>Eukaryota</taxon>
        <taxon>Metazoa</taxon>
        <taxon>Spiralia</taxon>
        <taxon>Lophotrochozoa</taxon>
        <taxon>Mollusca</taxon>
        <taxon>Bivalvia</taxon>
        <taxon>Autobranchia</taxon>
        <taxon>Heteroconchia</taxon>
        <taxon>Palaeoheterodonta</taxon>
        <taxon>Unionida</taxon>
        <taxon>Unionoidea</taxon>
        <taxon>Unionidae</taxon>
        <taxon>Ambleminae</taxon>
        <taxon>Lampsilini</taxon>
        <taxon>Potamilus</taxon>
    </lineage>
</organism>
<sequence length="106" mass="11862">MGTQSETSLYYGKGGNWANHMLRTKNKGHTDTQLKILSSEYFGCTRADAVLKKAGCKLSNTQRGKKNSGLSLFKSLALLKELFKGEQITNDEYVDKLDTLQAKENR</sequence>
<proteinExistence type="predicted"/>
<evidence type="ECO:0000313" key="1">
    <source>
        <dbReference type="EMBL" id="KAK3603810.1"/>
    </source>
</evidence>
<name>A0AAE0W873_9BIVA</name>
<protein>
    <submittedName>
        <fullName evidence="1">Uncharacterized protein</fullName>
    </submittedName>
</protein>
<dbReference type="AlphaFoldDB" id="A0AAE0W873"/>
<keyword evidence="2" id="KW-1185">Reference proteome</keyword>
<reference evidence="1" key="3">
    <citation type="submission" date="2023-05" db="EMBL/GenBank/DDBJ databases">
        <authorList>
            <person name="Smith C.H."/>
        </authorList>
    </citation>
    <scope>NUCLEOTIDE SEQUENCE</scope>
    <source>
        <strain evidence="1">CHS0354</strain>
        <tissue evidence="1">Mantle</tissue>
    </source>
</reference>
<dbReference type="Proteomes" id="UP001195483">
    <property type="component" value="Unassembled WGS sequence"/>
</dbReference>
<gene>
    <name evidence="1" type="ORF">CHS0354_042811</name>
</gene>
<accession>A0AAE0W873</accession>
<evidence type="ECO:0000313" key="2">
    <source>
        <dbReference type="Proteomes" id="UP001195483"/>
    </source>
</evidence>
<reference evidence="1" key="2">
    <citation type="journal article" date="2021" name="Genome Biol. Evol.">
        <title>Developing a high-quality reference genome for a parasitic bivalve with doubly uniparental inheritance (Bivalvia: Unionida).</title>
        <authorList>
            <person name="Smith C.H."/>
        </authorList>
    </citation>
    <scope>NUCLEOTIDE SEQUENCE</scope>
    <source>
        <strain evidence="1">CHS0354</strain>
        <tissue evidence="1">Mantle</tissue>
    </source>
</reference>
<reference evidence="1" key="1">
    <citation type="journal article" date="2021" name="Genome Biol. Evol.">
        <title>A High-Quality Reference Genome for a Parasitic Bivalve with Doubly Uniparental Inheritance (Bivalvia: Unionida).</title>
        <authorList>
            <person name="Smith C.H."/>
        </authorList>
    </citation>
    <scope>NUCLEOTIDE SEQUENCE</scope>
    <source>
        <strain evidence="1">CHS0354</strain>
    </source>
</reference>